<evidence type="ECO:0000256" key="2">
    <source>
        <dbReference type="ARBA" id="ARBA00001913"/>
    </source>
</evidence>
<dbReference type="Pfam" id="PF04431">
    <property type="entry name" value="Pec_lyase_N"/>
    <property type="match status" value="1"/>
</dbReference>
<evidence type="ECO:0000256" key="5">
    <source>
        <dbReference type="ARBA" id="ARBA00010980"/>
    </source>
</evidence>
<protein>
    <recommendedName>
        <fullName evidence="6">alpha-amylase</fullName>
        <ecNumber evidence="6">3.2.1.1</ecNumber>
    </recommendedName>
    <alternativeName>
        <fullName evidence="14">1,4-alpha-D-glucan glucanohydrolase</fullName>
    </alternativeName>
</protein>
<feature type="domain" description="Glycosyl hydrolase family 13 catalytic" evidence="16">
    <location>
        <begin position="534"/>
        <end position="958"/>
    </location>
</feature>
<dbReference type="Gene3D" id="2.60.40.1180">
    <property type="entry name" value="Golgi alpha-mannosidase II"/>
    <property type="match status" value="1"/>
</dbReference>
<evidence type="ECO:0000256" key="9">
    <source>
        <dbReference type="ARBA" id="ARBA00022729"/>
    </source>
</evidence>
<comment type="similarity">
    <text evidence="5">Belongs to the polysaccharide lyase 1 family.</text>
</comment>
<dbReference type="InterPro" id="IPR011050">
    <property type="entry name" value="Pectin_lyase_fold/virulence"/>
</dbReference>
<evidence type="ECO:0000256" key="7">
    <source>
        <dbReference type="ARBA" id="ARBA00022512"/>
    </source>
</evidence>
<comment type="catalytic activity">
    <reaction evidence="1">
        <text>Endohydrolysis of (1-&gt;4)-alpha-D-glucosidic linkages in polysaccharides containing three or more (1-&gt;4)-alpha-linked D-glucose units.</text>
        <dbReference type="EC" id="3.2.1.1"/>
    </reaction>
</comment>
<keyword evidence="9" id="KW-0732">Signal</keyword>
<evidence type="ECO:0000256" key="8">
    <source>
        <dbReference type="ARBA" id="ARBA00022723"/>
    </source>
</evidence>
<dbReference type="GO" id="GO:0005509">
    <property type="term" value="F:calcium ion binding"/>
    <property type="evidence" value="ECO:0007669"/>
    <property type="project" value="InterPro"/>
</dbReference>
<dbReference type="Gene3D" id="2.160.20.10">
    <property type="entry name" value="Single-stranded right-handed beta-helix, Pectin lyase-like"/>
    <property type="match status" value="1"/>
</dbReference>
<evidence type="ECO:0000256" key="12">
    <source>
        <dbReference type="ARBA" id="ARBA00023277"/>
    </source>
</evidence>
<feature type="domain" description="Alpha-amylase C-terminal beta-sheet" evidence="17">
    <location>
        <begin position="951"/>
        <end position="1011"/>
    </location>
</feature>
<evidence type="ECO:0000256" key="1">
    <source>
        <dbReference type="ARBA" id="ARBA00000548"/>
    </source>
</evidence>
<proteinExistence type="inferred from homology"/>
<keyword evidence="7" id="KW-0964">Secreted</keyword>
<evidence type="ECO:0000256" key="3">
    <source>
        <dbReference type="ARBA" id="ARBA00004191"/>
    </source>
</evidence>
<reference evidence="18 19" key="1">
    <citation type="submission" date="2020-05" db="EMBL/GenBank/DDBJ databases">
        <title>Vigna angularis (adzuki bean) Var. LongXiaoDou No. 4 denovo assembly.</title>
        <authorList>
            <person name="Xiang H."/>
        </authorList>
    </citation>
    <scope>NUCLEOTIDE SEQUENCE [LARGE SCALE GENOMIC DNA]</scope>
    <source>
        <tissue evidence="18">Leaf</tissue>
    </source>
</reference>
<evidence type="ECO:0000256" key="6">
    <source>
        <dbReference type="ARBA" id="ARBA00012595"/>
    </source>
</evidence>
<evidence type="ECO:0000259" key="17">
    <source>
        <dbReference type="SMART" id="SM00810"/>
    </source>
</evidence>
<dbReference type="Gene3D" id="3.20.20.80">
    <property type="entry name" value="Glycosidases"/>
    <property type="match status" value="2"/>
</dbReference>
<comment type="cofactor">
    <cofactor evidence="2">
        <name>Ca(2+)</name>
        <dbReference type="ChEBI" id="CHEBI:29108"/>
    </cofactor>
</comment>
<dbReference type="EC" id="3.2.1.1" evidence="6"/>
<comment type="caution">
    <text evidence="18">The sequence shown here is derived from an EMBL/GenBank/DDBJ whole genome shotgun (WGS) entry which is preliminary data.</text>
</comment>
<evidence type="ECO:0000313" key="19">
    <source>
        <dbReference type="Proteomes" id="UP000743370"/>
    </source>
</evidence>
<dbReference type="InterPro" id="IPR012334">
    <property type="entry name" value="Pectin_lyas_fold"/>
</dbReference>
<evidence type="ECO:0000256" key="11">
    <source>
        <dbReference type="ARBA" id="ARBA00023180"/>
    </source>
</evidence>
<keyword evidence="10" id="KW-0378">Hydrolase</keyword>
<keyword evidence="13" id="KW-0326">Glycosidase</keyword>
<dbReference type="SUPFAM" id="SSF51445">
    <property type="entry name" value="(Trans)glycosidases"/>
    <property type="match status" value="2"/>
</dbReference>
<comment type="subcellular location">
    <subcellularLocation>
        <location evidence="3">Secreted</location>
        <location evidence="3">Cell wall</location>
    </subcellularLocation>
</comment>
<keyword evidence="8" id="KW-0479">Metal-binding</keyword>
<dbReference type="SMART" id="SM00810">
    <property type="entry name" value="Alpha-amyl_C2"/>
    <property type="match status" value="1"/>
</dbReference>
<dbReference type="GO" id="GO:0005975">
    <property type="term" value="P:carbohydrate metabolic process"/>
    <property type="evidence" value="ECO:0007669"/>
    <property type="project" value="InterPro"/>
</dbReference>
<feature type="compositionally biased region" description="Polar residues" evidence="15">
    <location>
        <begin position="1452"/>
        <end position="1467"/>
    </location>
</feature>
<dbReference type="GO" id="GO:0030570">
    <property type="term" value="F:pectate lyase activity"/>
    <property type="evidence" value="ECO:0007669"/>
    <property type="project" value="InterPro"/>
</dbReference>
<dbReference type="InterPro" id="IPR017853">
    <property type="entry name" value="GH"/>
</dbReference>
<comment type="similarity">
    <text evidence="4">Belongs to the glycosyl hydrolase 13 family.</text>
</comment>
<dbReference type="EMBL" id="JABFOF010000001">
    <property type="protein sequence ID" value="KAG2409482.1"/>
    <property type="molecule type" value="Genomic_DNA"/>
</dbReference>
<dbReference type="SUPFAM" id="SSF51011">
    <property type="entry name" value="Glycosyl hydrolase domain"/>
    <property type="match status" value="1"/>
</dbReference>
<feature type="region of interest" description="Disordered" evidence="15">
    <location>
        <begin position="1446"/>
        <end position="1469"/>
    </location>
</feature>
<evidence type="ECO:0000256" key="10">
    <source>
        <dbReference type="ARBA" id="ARBA00022801"/>
    </source>
</evidence>
<dbReference type="Proteomes" id="UP000743370">
    <property type="component" value="Unassembled WGS sequence"/>
</dbReference>
<dbReference type="GO" id="GO:0004556">
    <property type="term" value="F:alpha-amylase activity"/>
    <property type="evidence" value="ECO:0007669"/>
    <property type="project" value="UniProtKB-EC"/>
</dbReference>
<keyword evidence="12" id="KW-0119">Carbohydrate metabolism</keyword>
<dbReference type="InterPro" id="IPR012850">
    <property type="entry name" value="A-amylase_bs_C"/>
</dbReference>
<dbReference type="InterPro" id="IPR013780">
    <property type="entry name" value="Glyco_hydro_b"/>
</dbReference>
<evidence type="ECO:0000259" key="16">
    <source>
        <dbReference type="SMART" id="SM00642"/>
    </source>
</evidence>
<dbReference type="InterPro" id="IPR018082">
    <property type="entry name" value="AmbAllergen"/>
</dbReference>
<dbReference type="SMART" id="SM00642">
    <property type="entry name" value="Aamy"/>
    <property type="match status" value="1"/>
</dbReference>
<keyword evidence="7" id="KW-0134">Cell wall</keyword>
<keyword evidence="11" id="KW-0325">Glycoprotein</keyword>
<dbReference type="InterPro" id="IPR006047">
    <property type="entry name" value="GH13_cat_dom"/>
</dbReference>
<dbReference type="SUPFAM" id="SSF51126">
    <property type="entry name" value="Pectin lyase-like"/>
    <property type="match status" value="1"/>
</dbReference>
<sequence length="1502" mass="169429">MSISTTLSFDPLFSFNHCVNREREPSIHSSKPKLFSRTSSSTLTLFNSSSNNCTYNFASWKPHKFHTPKFEAFATNTDTLESLQSFDVLFDQTFPINRTELVEGKIYVRLDHGKDLGNWELTVGCNLTGKWILHWGVSHVDDVGSEWDQPPRDMIPPGSVPIKDYAIETPMLKSLSSAEGDALHEVKIDIKPNTDISAINFVLKDEETGAWYQHKGRDFKVPLVNYLKEDANIIGPKKGFSLWPGALGQISNILLKSDATHDKVQDGNTGSRTTQVENSELEGFYIELPITKEIIVNNSINVSIRKCAETAKNNLYLETDIPGDILLHWGVCRDDLRWWEIPPAPHPPETIAFKDRALRTKLQSRDNGVGSSLQHSLGEEFSGFLFVLKLNDGTWINDMGDDFYIPLPRSSSLTIGKRDDQFEGVQREVTEVTEESGQEESASTFTDEIINEIRHLVTDISSEKNRKTKSKEAQESILQEIEKLAAEAYSIFRSSVPTFSEETIVESEAAVESKTLIFPELPPQISSGTGTGYEILCQGFNWESHKSGRWYMELKEKAAELASFGITVIWLPPPTESVSPEGYMPKDLYNLNSREPTVKHVVYPQKHMLYGTIDQLKDVVKCFHEVGIKVLGDVVLNHRCAHYKNPNGIWNLFGGRLNWDDRAIVADDPHFQGRGNKSSGDNFHAAPNIDHSQEFVRKDLKEWLLWLSNCSHYVPLFSVTECPFPPVTTAIEILFLCFSLEDRASPLLVKLLIGRSSFYPTNQAFCILPYTPTPFLAHFRREIGYDGWRLDFVRGFWGGYVKDYLEASEPYFAVGEYWDSLSYTYGEMDHNQDAHRQRIVDWINATGGTAGAFDVTTKGILHSALERCEYWRLSDQKGKPPGVLGWWPSRAVTFIENHDTGSTQGHWRFPSGKEMQGYAYTLTHPGTPSVFYDHLFSQYKTEISTLLSIRKRNKIHCRSTVKICKAERDVYAALIDEKVAMKIGPGQFEPPSGSQKWSSALEGRDYKIWEASFHTTGVKPWPLLIPTLNGNPLEDDQYWKNHENEFDTYWKDRAQKAAEDNKAAYFEDPYSVSGNFTSSVSELIVGKDTRRNLKGKNGDGGPCMATNPIDRCWRCDPNWANNRQKLADCVQGFGRNTVGGKGGPIYVVTDPSDDNMVDLKPGTLRHAVTRNGPLWIIFERNMIINLKQELIMTSNKTIDGRGVDWRSINDEYMNGAFFVQSGPELVNRPFSRLDMIKAKPGSYVGRLTRYSGSLKCRIRHRFKQHSSRSPTSSPPTFTASPASVLCLNLRSPPTPPWASGSALQTPASDPRCSASSVPPTTLPLPLTTVPVHLAAALCRPLSLPPTMFLHFCSLRRSSLVAHHLLDRAEGRELRQQGSKIESEQWSKRFCDSAFVDLCLWKSVFSAFELSSMNRYRITNFCVSDLSFYIMEELKMTGNVTNSVHDEGEGNEMNVNLDSPSKETSSAIKSPGAPRVWEKAKAILLILVLIGWLNPPLDRWLDH</sequence>
<evidence type="ECO:0000256" key="13">
    <source>
        <dbReference type="ARBA" id="ARBA00023295"/>
    </source>
</evidence>
<evidence type="ECO:0000313" key="18">
    <source>
        <dbReference type="EMBL" id="KAG2409482.1"/>
    </source>
</evidence>
<evidence type="ECO:0000256" key="4">
    <source>
        <dbReference type="ARBA" id="ARBA00008061"/>
    </source>
</evidence>
<name>A0A8T0LD31_PHAAN</name>
<dbReference type="Pfam" id="PF07821">
    <property type="entry name" value="Alpha-amyl_C2"/>
    <property type="match status" value="1"/>
</dbReference>
<accession>A0A8T0LD31</accession>
<dbReference type="PRINTS" id="PR00807">
    <property type="entry name" value="AMBALLERGEN"/>
</dbReference>
<dbReference type="Pfam" id="PF23166">
    <property type="entry name" value="Ig_N_CWD1"/>
    <property type="match status" value="2"/>
</dbReference>
<dbReference type="InterPro" id="IPR056301">
    <property type="entry name" value="GWD-like_N_Ig"/>
</dbReference>
<organism evidence="18 19">
    <name type="scientific">Phaseolus angularis</name>
    <name type="common">Azuki bean</name>
    <name type="synonym">Vigna angularis</name>
    <dbReference type="NCBI Taxonomy" id="3914"/>
    <lineage>
        <taxon>Eukaryota</taxon>
        <taxon>Viridiplantae</taxon>
        <taxon>Streptophyta</taxon>
        <taxon>Embryophyta</taxon>
        <taxon>Tracheophyta</taxon>
        <taxon>Spermatophyta</taxon>
        <taxon>Magnoliopsida</taxon>
        <taxon>eudicotyledons</taxon>
        <taxon>Gunneridae</taxon>
        <taxon>Pentapetalae</taxon>
        <taxon>rosids</taxon>
        <taxon>fabids</taxon>
        <taxon>Fabales</taxon>
        <taxon>Fabaceae</taxon>
        <taxon>Papilionoideae</taxon>
        <taxon>50 kb inversion clade</taxon>
        <taxon>NPAAA clade</taxon>
        <taxon>indigoferoid/millettioid clade</taxon>
        <taxon>Phaseoleae</taxon>
        <taxon>Vigna</taxon>
    </lineage>
</organism>
<dbReference type="InterPro" id="IPR007524">
    <property type="entry name" value="Pec_lyase_N"/>
</dbReference>
<evidence type="ECO:0000256" key="14">
    <source>
        <dbReference type="ARBA" id="ARBA00030238"/>
    </source>
</evidence>
<evidence type="ECO:0000256" key="15">
    <source>
        <dbReference type="SAM" id="MobiDB-lite"/>
    </source>
</evidence>
<gene>
    <name evidence="18" type="ORF">HKW66_Vig0001470</name>
</gene>
<dbReference type="CDD" id="cd11314">
    <property type="entry name" value="AmyAc_arch_bac_plant_AmyA"/>
    <property type="match status" value="1"/>
</dbReference>
<dbReference type="PANTHER" id="PTHR43447">
    <property type="entry name" value="ALPHA-AMYLASE"/>
    <property type="match status" value="1"/>
</dbReference>